<accession>A0A6J4UEH6</accession>
<evidence type="ECO:0000313" key="1">
    <source>
        <dbReference type="EMBL" id="CAA9548056.1"/>
    </source>
</evidence>
<reference evidence="1" key="1">
    <citation type="submission" date="2020-02" db="EMBL/GenBank/DDBJ databases">
        <authorList>
            <person name="Meier V. D."/>
        </authorList>
    </citation>
    <scope>NUCLEOTIDE SEQUENCE</scope>
    <source>
        <strain evidence="1">AVDCRST_MAG70</strain>
    </source>
</reference>
<sequence>MAMDCWPRIRPLPRNYLVITSLRNEDFGVHTDGQRARLDDTSRQIGQSA</sequence>
<organism evidence="1">
    <name type="scientific">uncultured Thermomicrobiales bacterium</name>
    <dbReference type="NCBI Taxonomy" id="1645740"/>
    <lineage>
        <taxon>Bacteria</taxon>
        <taxon>Pseudomonadati</taxon>
        <taxon>Thermomicrobiota</taxon>
        <taxon>Thermomicrobia</taxon>
        <taxon>Thermomicrobiales</taxon>
        <taxon>environmental samples</taxon>
    </lineage>
</organism>
<dbReference type="EMBL" id="CADCWH010000105">
    <property type="protein sequence ID" value="CAA9548056.1"/>
    <property type="molecule type" value="Genomic_DNA"/>
</dbReference>
<gene>
    <name evidence="1" type="ORF">AVDCRST_MAG70-684</name>
</gene>
<protein>
    <submittedName>
        <fullName evidence="1">Uncharacterized protein</fullName>
    </submittedName>
</protein>
<name>A0A6J4UEH6_9BACT</name>
<proteinExistence type="predicted"/>
<dbReference type="AlphaFoldDB" id="A0A6J4UEH6"/>